<gene>
    <name evidence="2" type="ORF">G7B40_036295</name>
</gene>
<proteinExistence type="predicted"/>
<comment type="caution">
    <text evidence="2">The sequence shown here is derived from an EMBL/GenBank/DDBJ whole genome shotgun (WGS) entry which is preliminary data.</text>
</comment>
<protein>
    <recommendedName>
        <fullName evidence="4">Transposase IS701-like DDE domain-containing protein</fullName>
    </recommendedName>
</protein>
<dbReference type="EMBL" id="JAALHA020000029">
    <property type="protein sequence ID" value="MDR9899975.1"/>
    <property type="molecule type" value="Genomic_DNA"/>
</dbReference>
<feature type="region of interest" description="Disordered" evidence="1">
    <location>
        <begin position="155"/>
        <end position="184"/>
    </location>
</feature>
<feature type="compositionally biased region" description="Basic residues" evidence="1">
    <location>
        <begin position="161"/>
        <end position="184"/>
    </location>
</feature>
<reference evidence="3" key="1">
    <citation type="journal article" date="2021" name="Science">
        <title>Hunting the eagle killer: A cyanobacterial neurotoxin causes vacuolar myelinopathy.</title>
        <authorList>
            <person name="Breinlinger S."/>
            <person name="Phillips T.J."/>
            <person name="Haram B.N."/>
            <person name="Mares J."/>
            <person name="Martinez Yerena J.A."/>
            <person name="Hrouzek P."/>
            <person name="Sobotka R."/>
            <person name="Henderson W.M."/>
            <person name="Schmieder P."/>
            <person name="Williams S.M."/>
            <person name="Lauderdale J.D."/>
            <person name="Wilde H.D."/>
            <person name="Gerrin W."/>
            <person name="Kust A."/>
            <person name="Washington J.W."/>
            <person name="Wagner C."/>
            <person name="Geier B."/>
            <person name="Liebeke M."/>
            <person name="Enke H."/>
            <person name="Niedermeyer T.H.J."/>
            <person name="Wilde S.B."/>
        </authorList>
    </citation>
    <scope>NUCLEOTIDE SEQUENCE [LARGE SCALE GENOMIC DNA]</scope>
    <source>
        <strain evidence="3">Thurmond2011</strain>
    </source>
</reference>
<evidence type="ECO:0008006" key="4">
    <source>
        <dbReference type="Google" id="ProtNLM"/>
    </source>
</evidence>
<evidence type="ECO:0000256" key="1">
    <source>
        <dbReference type="SAM" id="MobiDB-lite"/>
    </source>
</evidence>
<keyword evidence="3" id="KW-1185">Reference proteome</keyword>
<organism evidence="2 3">
    <name type="scientific">Aetokthonos hydrillicola Thurmond2011</name>
    <dbReference type="NCBI Taxonomy" id="2712845"/>
    <lineage>
        <taxon>Bacteria</taxon>
        <taxon>Bacillati</taxon>
        <taxon>Cyanobacteriota</taxon>
        <taxon>Cyanophyceae</taxon>
        <taxon>Nostocales</taxon>
        <taxon>Hapalosiphonaceae</taxon>
        <taxon>Aetokthonos</taxon>
    </lineage>
</organism>
<evidence type="ECO:0000313" key="3">
    <source>
        <dbReference type="Proteomes" id="UP000667802"/>
    </source>
</evidence>
<dbReference type="RefSeq" id="WP_208341554.1">
    <property type="nucleotide sequence ID" value="NZ_CAWQFN010000915.1"/>
</dbReference>
<evidence type="ECO:0000313" key="2">
    <source>
        <dbReference type="EMBL" id="MDR9899975.1"/>
    </source>
</evidence>
<name>A0AAP5MC58_9CYAN</name>
<sequence length="184" mass="20789">MSNHFSQEIIPFGPDQTQRRSRKGLLVGGKALVSVWDFRYSTLAWIPETDGSWALPLRHERITSFETPTSKAAFQLKQVSRQLETRPLAAYDRGYGNAKFVTATIGIEADLLLRLASIAVPICVNYIQMWGRTLLAPTNVLHSIENRYNRCLWGKPEAKKGRGAPPKHGHKFKRLGPHNLARSR</sequence>
<accession>A0AAP5MC58</accession>
<dbReference type="AlphaFoldDB" id="A0AAP5MC58"/>
<dbReference type="Proteomes" id="UP000667802">
    <property type="component" value="Unassembled WGS sequence"/>
</dbReference>